<protein>
    <submittedName>
        <fullName evidence="1">Uncharacterized protein</fullName>
    </submittedName>
</protein>
<dbReference type="Proteomes" id="UP001589609">
    <property type="component" value="Unassembled WGS sequence"/>
</dbReference>
<evidence type="ECO:0000313" key="1">
    <source>
        <dbReference type="EMBL" id="MFB9757661.1"/>
    </source>
</evidence>
<organism evidence="1 2">
    <name type="scientific">Ectobacillus funiculus</name>
    <dbReference type="NCBI Taxonomy" id="137993"/>
    <lineage>
        <taxon>Bacteria</taxon>
        <taxon>Bacillati</taxon>
        <taxon>Bacillota</taxon>
        <taxon>Bacilli</taxon>
        <taxon>Bacillales</taxon>
        <taxon>Bacillaceae</taxon>
        <taxon>Ectobacillus</taxon>
    </lineage>
</organism>
<proteinExistence type="predicted"/>
<evidence type="ECO:0000313" key="2">
    <source>
        <dbReference type="Proteomes" id="UP001589609"/>
    </source>
</evidence>
<name>A0ABV5WB92_9BACI</name>
<accession>A0ABV5WB92</accession>
<gene>
    <name evidence="1" type="ORF">ACFFMS_03780</name>
</gene>
<sequence>MREITVKLDGRFYEMFQDIKEHQEKELGKTIGDADVIQTLIVGHWHTEIGVHKVPENQSLEAPFYT</sequence>
<keyword evidence="2" id="KW-1185">Reference proteome</keyword>
<reference evidence="1 2" key="1">
    <citation type="submission" date="2024-09" db="EMBL/GenBank/DDBJ databases">
        <authorList>
            <person name="Sun Q."/>
            <person name="Mori K."/>
        </authorList>
    </citation>
    <scope>NUCLEOTIDE SEQUENCE [LARGE SCALE GENOMIC DNA]</scope>
    <source>
        <strain evidence="1 2">JCM 11201</strain>
    </source>
</reference>
<dbReference type="RefSeq" id="WP_129728183.1">
    <property type="nucleotide sequence ID" value="NZ_JBHMAF010000017.1"/>
</dbReference>
<comment type="caution">
    <text evidence="1">The sequence shown here is derived from an EMBL/GenBank/DDBJ whole genome shotgun (WGS) entry which is preliminary data.</text>
</comment>
<dbReference type="EMBL" id="JBHMAF010000017">
    <property type="protein sequence ID" value="MFB9757661.1"/>
    <property type="molecule type" value="Genomic_DNA"/>
</dbReference>